<evidence type="ECO:0000313" key="2">
    <source>
        <dbReference type="EMBL" id="KGA32455.1"/>
    </source>
</evidence>
<sequence length="90" mass="10468">MLEIFFVIGFFIMLMLTGVSLLGVIAALFVASLFMLIGGLFSIAIKVLPWLILAVAAVWLWRKFSGRPVYNSHRYTYRKYTYRQRNGNEW</sequence>
<evidence type="ECO:0000313" key="3">
    <source>
        <dbReference type="EMBL" id="MDY4376790.1"/>
    </source>
</evidence>
<dbReference type="STRING" id="180957.B5S52_04280"/>
<evidence type="ECO:0000313" key="4">
    <source>
        <dbReference type="Proteomes" id="UP000029435"/>
    </source>
</evidence>
<proteinExistence type="predicted"/>
<accession>A0A086EFA4</accession>
<dbReference type="NCBIfam" id="TIGR02975">
    <property type="entry name" value="phageshock_pspG"/>
    <property type="match status" value="1"/>
</dbReference>
<evidence type="ECO:0000256" key="1">
    <source>
        <dbReference type="SAM" id="Phobius"/>
    </source>
</evidence>
<name>A0A086EFA4_9GAMM</name>
<feature type="transmembrane region" description="Helical" evidence="1">
    <location>
        <begin position="7"/>
        <end position="37"/>
    </location>
</feature>
<feature type="transmembrane region" description="Helical" evidence="1">
    <location>
        <begin position="43"/>
        <end position="61"/>
    </location>
</feature>
<dbReference type="AlphaFoldDB" id="A0A086EFA4"/>
<dbReference type="GeneID" id="93391645"/>
<keyword evidence="1" id="KW-0472">Membrane</keyword>
<reference evidence="3" key="2">
    <citation type="submission" date="2023-11" db="EMBL/GenBank/DDBJ databases">
        <title>Comparative genomics revealed phylogeny of phytopathogenic Pectobacterium aroidearum based on whole-genome sequencing and function of putative horizontal acquire islands in P. aroidearum PccS1.</title>
        <authorList>
            <person name="Fan J."/>
            <person name="Yang L."/>
        </authorList>
    </citation>
    <scope>NUCLEOTIDE SEQUENCE</scope>
    <source>
        <strain evidence="3">NJAU140</strain>
    </source>
</reference>
<protein>
    <submittedName>
        <fullName evidence="3">Envelope stress response protein PspG</fullName>
    </submittedName>
    <submittedName>
        <fullName evidence="2">Phage-shock protein</fullName>
    </submittedName>
</protein>
<gene>
    <name evidence="3" type="primary">pspG</name>
    <name evidence="2" type="ORF">KU74_17330</name>
    <name evidence="3" type="ORF">SOV92_02850</name>
</gene>
<dbReference type="Pfam" id="PF09583">
    <property type="entry name" value="Phageshock_PspG"/>
    <property type="match status" value="1"/>
</dbReference>
<organism evidence="2 4">
    <name type="scientific">Pectobacterium brasiliense</name>
    <dbReference type="NCBI Taxonomy" id="180957"/>
    <lineage>
        <taxon>Bacteria</taxon>
        <taxon>Pseudomonadati</taxon>
        <taxon>Pseudomonadota</taxon>
        <taxon>Gammaproteobacteria</taxon>
        <taxon>Enterobacterales</taxon>
        <taxon>Pectobacteriaceae</taxon>
        <taxon>Pectobacterium</taxon>
    </lineage>
</organism>
<reference evidence="2 4" key="1">
    <citation type="submission" date="2014-08" db="EMBL/GenBank/DDBJ databases">
        <title>Genome sequences of NCPPB Pectobacterium isolates.</title>
        <authorList>
            <person name="Glover R.H."/>
            <person name="Sapp M."/>
            <person name="Elphinstone J."/>
        </authorList>
    </citation>
    <scope>NUCLEOTIDE SEQUENCE [LARGE SCALE GENOMIC DNA]</scope>
    <source>
        <strain evidence="2 4">LMG 21372</strain>
    </source>
</reference>
<keyword evidence="1" id="KW-1133">Transmembrane helix</keyword>
<dbReference type="EMBL" id="JAXHOZ010000008">
    <property type="protein sequence ID" value="MDY4376790.1"/>
    <property type="molecule type" value="Genomic_DNA"/>
</dbReference>
<comment type="caution">
    <text evidence="2">The sequence shown here is derived from an EMBL/GenBank/DDBJ whole genome shotgun (WGS) entry which is preliminary data.</text>
</comment>
<dbReference type="KEGG" id="pbra:B5S52_04280"/>
<dbReference type="InterPro" id="IPR014318">
    <property type="entry name" value="Phageshock_PspG"/>
</dbReference>
<dbReference type="EMBL" id="JQOD01000005">
    <property type="protein sequence ID" value="KGA32455.1"/>
    <property type="molecule type" value="Genomic_DNA"/>
</dbReference>
<dbReference type="Proteomes" id="UP000029435">
    <property type="component" value="Unassembled WGS sequence"/>
</dbReference>
<keyword evidence="1" id="KW-0812">Transmembrane</keyword>
<dbReference type="RefSeq" id="WP_010279209.1">
    <property type="nucleotide sequence ID" value="NZ_CAKLIH010000011.1"/>
</dbReference>
<dbReference type="OrthoDB" id="6566611at2"/>
<dbReference type="Proteomes" id="UP001269968">
    <property type="component" value="Unassembled WGS sequence"/>
</dbReference>
<dbReference type="PATRIC" id="fig|180957.22.peg.1432"/>